<evidence type="ECO:0000256" key="1">
    <source>
        <dbReference type="SAM" id="MobiDB-lite"/>
    </source>
</evidence>
<accession>A0ABU8M495</accession>
<keyword evidence="3" id="KW-0378">Hydrolase</keyword>
<evidence type="ECO:0000313" key="4">
    <source>
        <dbReference type="Proteomes" id="UP001369736"/>
    </source>
</evidence>
<dbReference type="RefSeq" id="WP_337703547.1">
    <property type="nucleotide sequence ID" value="NZ_JBBEGM010000004.1"/>
</dbReference>
<dbReference type="EMBL" id="JBBEGM010000004">
    <property type="protein sequence ID" value="MEJ2862175.1"/>
    <property type="molecule type" value="Genomic_DNA"/>
</dbReference>
<evidence type="ECO:0000259" key="2">
    <source>
        <dbReference type="Pfam" id="PF20091"/>
    </source>
</evidence>
<keyword evidence="4" id="KW-1185">Reference proteome</keyword>
<dbReference type="Pfam" id="PF20091">
    <property type="entry name" value="Abhydrolase_10"/>
    <property type="match status" value="1"/>
</dbReference>
<gene>
    <name evidence="3" type="ORF">WCD58_13470</name>
</gene>
<name>A0ABU8M495_9PSEU</name>
<evidence type="ECO:0000313" key="3">
    <source>
        <dbReference type="EMBL" id="MEJ2862175.1"/>
    </source>
</evidence>
<proteinExistence type="predicted"/>
<comment type="caution">
    <text evidence="3">The sequence shown here is derived from an EMBL/GenBank/DDBJ whole genome shotgun (WGS) entry which is preliminary data.</text>
</comment>
<dbReference type="InterPro" id="IPR045394">
    <property type="entry name" value="Abhydrolase_dom"/>
</dbReference>
<feature type="region of interest" description="Disordered" evidence="1">
    <location>
        <begin position="331"/>
        <end position="354"/>
    </location>
</feature>
<feature type="domain" description="Alpha/beta hydrolase" evidence="2">
    <location>
        <begin position="247"/>
        <end position="590"/>
    </location>
</feature>
<sequence length="596" mass="63334">MAVRRFQRFPIPAGVDLSAPEGCVLERYEAEVVLDPAHPSNGGVAGLGDASTGADGGVAVILQAQLLAPADRDVSTLLVEVVNRGQAAHVPFDGDAVTAHRSAVFGAAPRALERNALVLRDRGAVLWCGWQWDLAGGDPRLLAAAVPAVRPDVHRRHPPVTANLTTPVPAAVLPLFGLPGAASPYPVEDLGDGRAELRAITAGDGAGALVPRDRWGFTREPGDPDGVNVWCVDAFVPGTTYRVTYRGGRCPVAGAAMLAVRDVVAFLRSRPHPVPSPLPAPPAVVLGYGMSQAGRFLRQFLHDDRNAGENGERVFDGLLVHAAGAWRDALNGLHPQPSSAPAPGSVPHGSSASGDLLARTAPAVRPRVLFTHTATEYWRGDAALTHLDAVTERDLPDPAHARHYLFAGLDHYGSRRPPGRSAKFPVNDVDSGLLLRAAYWALRRWVSEGVEPPPSAVPRFADGTVELRSVVLDEFRSVTGFGEAIALDDGWPPAWVSAVDAWHNERAGIRLPEVAVPLATLTGWNPRTTDEPGATTLTPLTGARLPLDAAHPDCSATAVDARRTEQRCREIAEDLAARGVLLAEDVDACVRRALRY</sequence>
<protein>
    <submittedName>
        <fullName evidence="3">Alpha/beta hydrolase domain-containing protein</fullName>
    </submittedName>
</protein>
<organism evidence="3 4">
    <name type="scientific">Actinomycetospora flava</name>
    <dbReference type="NCBI Taxonomy" id="3129232"/>
    <lineage>
        <taxon>Bacteria</taxon>
        <taxon>Bacillati</taxon>
        <taxon>Actinomycetota</taxon>
        <taxon>Actinomycetes</taxon>
        <taxon>Pseudonocardiales</taxon>
        <taxon>Pseudonocardiaceae</taxon>
        <taxon>Actinomycetospora</taxon>
    </lineage>
</organism>
<reference evidence="3 4" key="1">
    <citation type="submission" date="2024-03" db="EMBL/GenBank/DDBJ databases">
        <title>Actinomycetospora sp. OC33-EN07, a novel actinomycete isolated from wild orchid (Aerides multiflora).</title>
        <authorList>
            <person name="Suriyachadkun C."/>
        </authorList>
    </citation>
    <scope>NUCLEOTIDE SEQUENCE [LARGE SCALE GENOMIC DNA]</scope>
    <source>
        <strain evidence="3 4">OC33-EN07</strain>
    </source>
</reference>
<dbReference type="GO" id="GO:0016787">
    <property type="term" value="F:hydrolase activity"/>
    <property type="evidence" value="ECO:0007669"/>
    <property type="project" value="UniProtKB-KW"/>
</dbReference>
<dbReference type="Proteomes" id="UP001369736">
    <property type="component" value="Unassembled WGS sequence"/>
</dbReference>